<reference evidence="2 3" key="1">
    <citation type="submission" date="2019-04" db="EMBL/GenBank/DDBJ databases">
        <authorList>
            <person name="Li Y."/>
            <person name="Wang J."/>
        </authorList>
    </citation>
    <scope>NUCLEOTIDE SEQUENCE [LARGE SCALE GENOMIC DNA]</scope>
    <source>
        <strain evidence="2 3">DSM 14668</strain>
    </source>
</reference>
<keyword evidence="3" id="KW-1185">Reference proteome</keyword>
<keyword evidence="1" id="KW-0732">Signal</keyword>
<feature type="chain" id="PRO_5020508054" evidence="1">
    <location>
        <begin position="31"/>
        <end position="177"/>
    </location>
</feature>
<sequence length="177" mass="18364">MHMSRLFVSLAGLTLLVAACNKSEAPAAQADPPAALPTQVPGQPQGAVAESIKPLAQKKFGQPVTETKTTALTDLTKEPAKFAEQTVRTEGVVSAVCKSMGCWMEIADTTGKAHIKMAGHSFFVPRDSSGHRAVIQGKVLTPEADKGVCGADDGCGQGGSAKMAQVNIEATGIEFID</sequence>
<dbReference type="RefSeq" id="WP_136927371.1">
    <property type="nucleotide sequence ID" value="NZ_SSMQ01000002.1"/>
</dbReference>
<evidence type="ECO:0000313" key="3">
    <source>
        <dbReference type="Proteomes" id="UP000309215"/>
    </source>
</evidence>
<dbReference type="OrthoDB" id="5519350at2"/>
<evidence type="ECO:0000256" key="1">
    <source>
        <dbReference type="SAM" id="SignalP"/>
    </source>
</evidence>
<dbReference type="Proteomes" id="UP000309215">
    <property type="component" value="Unassembled WGS sequence"/>
</dbReference>
<dbReference type="AlphaFoldDB" id="A0A4U1JLB8"/>
<accession>A0A4U1JLB8</accession>
<comment type="caution">
    <text evidence="2">The sequence shown here is derived from an EMBL/GenBank/DDBJ whole genome shotgun (WGS) entry which is preliminary data.</text>
</comment>
<dbReference type="InterPro" id="IPR032577">
    <property type="entry name" value="DUF4920"/>
</dbReference>
<proteinExistence type="predicted"/>
<evidence type="ECO:0000313" key="2">
    <source>
        <dbReference type="EMBL" id="TKD12733.1"/>
    </source>
</evidence>
<feature type="signal peptide" evidence="1">
    <location>
        <begin position="1"/>
        <end position="30"/>
    </location>
</feature>
<name>A0A4U1JLB8_9BACT</name>
<dbReference type="Pfam" id="PF16267">
    <property type="entry name" value="DUF4920"/>
    <property type="match status" value="1"/>
</dbReference>
<gene>
    <name evidence="2" type="ORF">E8A74_03005</name>
</gene>
<protein>
    <submittedName>
        <fullName evidence="2">DUF4920 domain-containing protein</fullName>
    </submittedName>
</protein>
<dbReference type="EMBL" id="SSMQ01000002">
    <property type="protein sequence ID" value="TKD12733.1"/>
    <property type="molecule type" value="Genomic_DNA"/>
</dbReference>
<organism evidence="2 3">
    <name type="scientific">Polyangium fumosum</name>
    <dbReference type="NCBI Taxonomy" id="889272"/>
    <lineage>
        <taxon>Bacteria</taxon>
        <taxon>Pseudomonadati</taxon>
        <taxon>Myxococcota</taxon>
        <taxon>Polyangia</taxon>
        <taxon>Polyangiales</taxon>
        <taxon>Polyangiaceae</taxon>
        <taxon>Polyangium</taxon>
    </lineage>
</organism>
<dbReference type="PROSITE" id="PS51257">
    <property type="entry name" value="PROKAR_LIPOPROTEIN"/>
    <property type="match status" value="1"/>
</dbReference>